<dbReference type="AlphaFoldDB" id="A0A1S3HR21"/>
<accession>A0A1S3HR21</accession>
<evidence type="ECO:0000256" key="7">
    <source>
        <dbReference type="ARBA" id="ARBA00022927"/>
    </source>
</evidence>
<evidence type="ECO:0000256" key="1">
    <source>
        <dbReference type="ARBA" id="ARBA00004251"/>
    </source>
</evidence>
<dbReference type="Pfam" id="PF14828">
    <property type="entry name" value="Amnionless"/>
    <property type="match status" value="1"/>
</dbReference>
<keyword evidence="8 10" id="KW-1133">Transmembrane helix</keyword>
<dbReference type="STRING" id="7574.A0A1S3HR21"/>
<feature type="transmembrane region" description="Helical" evidence="10">
    <location>
        <begin position="385"/>
        <end position="407"/>
    </location>
</feature>
<organism evidence="12 13">
    <name type="scientific">Lingula anatina</name>
    <name type="common">Brachiopod</name>
    <name type="synonym">Lingula unguis</name>
    <dbReference type="NCBI Taxonomy" id="7574"/>
    <lineage>
        <taxon>Eukaryota</taxon>
        <taxon>Metazoa</taxon>
        <taxon>Spiralia</taxon>
        <taxon>Lophotrochozoa</taxon>
        <taxon>Brachiopoda</taxon>
        <taxon>Linguliformea</taxon>
        <taxon>Lingulata</taxon>
        <taxon>Lingulida</taxon>
        <taxon>Linguloidea</taxon>
        <taxon>Lingulidae</taxon>
        <taxon>Lingula</taxon>
    </lineage>
</organism>
<dbReference type="InterPro" id="IPR026112">
    <property type="entry name" value="AMN"/>
</dbReference>
<evidence type="ECO:0000256" key="3">
    <source>
        <dbReference type="ARBA" id="ARBA00022448"/>
    </source>
</evidence>
<dbReference type="Proteomes" id="UP000085678">
    <property type="component" value="Unplaced"/>
</dbReference>
<keyword evidence="3" id="KW-0813">Transport</keyword>
<dbReference type="OMA" id="PDRFSWL"/>
<keyword evidence="9 10" id="KW-0472">Membrane</keyword>
<reference evidence="13" key="1">
    <citation type="submission" date="2025-08" db="UniProtKB">
        <authorList>
            <consortium name="RefSeq"/>
        </authorList>
    </citation>
    <scope>IDENTIFICATION</scope>
    <source>
        <tissue evidence="13">Gonads</tissue>
    </source>
</reference>
<dbReference type="KEGG" id="lak:106157052"/>
<dbReference type="PANTHER" id="PTHR14995">
    <property type="entry name" value="AMNIONLESS"/>
    <property type="match status" value="1"/>
</dbReference>
<evidence type="ECO:0000313" key="13">
    <source>
        <dbReference type="RefSeq" id="XP_013387996.1"/>
    </source>
</evidence>
<dbReference type="GO" id="GO:0030139">
    <property type="term" value="C:endocytic vesicle"/>
    <property type="evidence" value="ECO:0007669"/>
    <property type="project" value="TreeGrafter"/>
</dbReference>
<name>A0A1S3HR21_LINAN</name>
<protein>
    <recommendedName>
        <fullName evidence="2">Protein amnionless</fullName>
    </recommendedName>
</protein>
<evidence type="ECO:0000256" key="5">
    <source>
        <dbReference type="ARBA" id="ARBA00022692"/>
    </source>
</evidence>
<gene>
    <name evidence="13" type="primary">LOC106157052</name>
</gene>
<dbReference type="GO" id="GO:0015031">
    <property type="term" value="P:protein transport"/>
    <property type="evidence" value="ECO:0007669"/>
    <property type="project" value="UniProtKB-KW"/>
</dbReference>
<dbReference type="RefSeq" id="XP_013387996.1">
    <property type="nucleotide sequence ID" value="XM_013532542.2"/>
</dbReference>
<keyword evidence="6 11" id="KW-0732">Signal</keyword>
<comment type="subcellular location">
    <subcellularLocation>
        <location evidence="1">Cell membrane</location>
        <topology evidence="1">Single-pass type I membrane protein</topology>
    </subcellularLocation>
</comment>
<keyword evidence="12" id="KW-1185">Reference proteome</keyword>
<evidence type="ECO:0000256" key="8">
    <source>
        <dbReference type="ARBA" id="ARBA00022989"/>
    </source>
</evidence>
<dbReference type="GO" id="GO:0006898">
    <property type="term" value="P:receptor-mediated endocytosis"/>
    <property type="evidence" value="ECO:0007669"/>
    <property type="project" value="TreeGrafter"/>
</dbReference>
<evidence type="ECO:0000256" key="11">
    <source>
        <dbReference type="SAM" id="SignalP"/>
    </source>
</evidence>
<dbReference type="OrthoDB" id="10067964at2759"/>
<dbReference type="GO" id="GO:0016324">
    <property type="term" value="C:apical plasma membrane"/>
    <property type="evidence" value="ECO:0007669"/>
    <property type="project" value="TreeGrafter"/>
</dbReference>
<dbReference type="PANTHER" id="PTHR14995:SF2">
    <property type="entry name" value="PROTEIN AMNIONLESS"/>
    <property type="match status" value="1"/>
</dbReference>
<evidence type="ECO:0000256" key="9">
    <source>
        <dbReference type="ARBA" id="ARBA00023136"/>
    </source>
</evidence>
<evidence type="ECO:0000256" key="4">
    <source>
        <dbReference type="ARBA" id="ARBA00022475"/>
    </source>
</evidence>
<feature type="chain" id="PRO_5010259055" description="Protein amnionless" evidence="11">
    <location>
        <begin position="29"/>
        <end position="494"/>
    </location>
</feature>
<sequence>MQLRKRQTLPRVYSLAFLFLIGIEQCDGLTKRWLPNTNFGNPQNWNLGRLPCANDVISLQSANSASVFVQTNATTIKELRLPTDGEIVFADGIVLAFGEDTSAPATCGQDISFSRTDAKQWLDGDNWCVSDEIGQCTEAKSQLTLLDSEKIPCQSDHAIFPTQSTFLVDMDSGLQLFVGSLTIAGQSYSTADFNTFVTSDSGRKQFVSDDEGTMSHLTIKNQQCSDIAGCMCGNDKGEILEKICDLKRRQCQYLNCTNSFEPVGSCCHICGAMAVMNYGARFKMSILQNMIQDKYLNGKTAQTVSVSRRFDDKIQVVFRDSVDGTKAADIAATFQRDILKDIETGSLKYGIIDINVTRSGEVAPTSASQKGSGSGSGNGLSGGSVVGIVLALILLVVCVCLVVGYFWRKRKNGQGATFSIFSNKEKNGDMELGASVSYTDIDINGDGTLRGFDNPMYDSPIKDANFFANPAQIDPEVKFNPVYSPEGIEEDSSI</sequence>
<feature type="signal peptide" evidence="11">
    <location>
        <begin position="1"/>
        <end position="28"/>
    </location>
</feature>
<evidence type="ECO:0000256" key="2">
    <source>
        <dbReference type="ARBA" id="ARBA00021200"/>
    </source>
</evidence>
<keyword evidence="4" id="KW-1003">Cell membrane</keyword>
<keyword evidence="5 10" id="KW-0812">Transmembrane</keyword>
<evidence type="ECO:0000256" key="6">
    <source>
        <dbReference type="ARBA" id="ARBA00022729"/>
    </source>
</evidence>
<evidence type="ECO:0000256" key="10">
    <source>
        <dbReference type="SAM" id="Phobius"/>
    </source>
</evidence>
<keyword evidence="7" id="KW-0653">Protein transport</keyword>
<evidence type="ECO:0000313" key="12">
    <source>
        <dbReference type="Proteomes" id="UP000085678"/>
    </source>
</evidence>
<proteinExistence type="predicted"/>
<dbReference type="GeneID" id="106157052"/>
<dbReference type="InParanoid" id="A0A1S3HR21"/>